<comment type="caution">
    <text evidence="1">The sequence shown here is derived from an EMBL/GenBank/DDBJ whole genome shotgun (WGS) entry which is preliminary data.</text>
</comment>
<accession>A0ABX2D7C8</accession>
<name>A0ABX2D7C8_9CYAN</name>
<reference evidence="1 2" key="1">
    <citation type="journal article" date="2020" name="Sci. Rep.">
        <title>A novel cyanobacterial geosmin producer, revising GeoA distribution and dispersion patterns in Bacteria.</title>
        <authorList>
            <person name="Churro C."/>
            <person name="Semedo-Aguiar A.P."/>
            <person name="Silva A.D."/>
            <person name="Pereira-Leal J.B."/>
            <person name="Leite R.B."/>
        </authorList>
    </citation>
    <scope>NUCLEOTIDE SEQUENCE [LARGE SCALE GENOMIC DNA]</scope>
    <source>
        <strain evidence="1 2">IPMA8</strain>
    </source>
</reference>
<protein>
    <submittedName>
        <fullName evidence="1">Uncharacterized protein</fullName>
    </submittedName>
</protein>
<dbReference type="RefSeq" id="WP_246277007.1">
    <property type="nucleotide sequence ID" value="NZ_CAWPPK010000055.1"/>
</dbReference>
<dbReference type="EMBL" id="SRRZ01000148">
    <property type="protein sequence ID" value="NQE37723.1"/>
    <property type="molecule type" value="Genomic_DNA"/>
</dbReference>
<keyword evidence="2" id="KW-1185">Reference proteome</keyword>
<evidence type="ECO:0000313" key="1">
    <source>
        <dbReference type="EMBL" id="NQE37723.1"/>
    </source>
</evidence>
<organism evidence="1 2">
    <name type="scientific">Microcoleus asticus IPMA8</name>
    <dbReference type="NCBI Taxonomy" id="2563858"/>
    <lineage>
        <taxon>Bacteria</taxon>
        <taxon>Bacillati</taxon>
        <taxon>Cyanobacteriota</taxon>
        <taxon>Cyanophyceae</taxon>
        <taxon>Oscillatoriophycideae</taxon>
        <taxon>Oscillatoriales</taxon>
        <taxon>Microcoleaceae</taxon>
        <taxon>Microcoleus</taxon>
        <taxon>Microcoleus asticus</taxon>
    </lineage>
</organism>
<dbReference type="Proteomes" id="UP000702425">
    <property type="component" value="Unassembled WGS sequence"/>
</dbReference>
<proteinExistence type="predicted"/>
<sequence>MKIIELESGQTLDEAIALAKGEAVVLRQPDGKMFALAPIDDFEIEVELLKKNT</sequence>
<evidence type="ECO:0000313" key="2">
    <source>
        <dbReference type="Proteomes" id="UP000702425"/>
    </source>
</evidence>
<gene>
    <name evidence="1" type="ORF">E5S67_05502</name>
</gene>